<proteinExistence type="predicted"/>
<evidence type="ECO:0000313" key="6">
    <source>
        <dbReference type="Proteomes" id="UP000237481"/>
    </source>
</evidence>
<dbReference type="SUPFAM" id="SSF48403">
    <property type="entry name" value="Ankyrin repeat"/>
    <property type="match status" value="1"/>
</dbReference>
<dbReference type="OrthoDB" id="194358at2759"/>
<dbReference type="InterPro" id="IPR036770">
    <property type="entry name" value="Ankyrin_rpt-contain_sf"/>
</dbReference>
<gene>
    <name evidence="5" type="ORF">TPAR_02101</name>
</gene>
<dbReference type="Proteomes" id="UP000237481">
    <property type="component" value="Unassembled WGS sequence"/>
</dbReference>
<dbReference type="PROSITE" id="PS50088">
    <property type="entry name" value="ANK_REPEAT"/>
    <property type="match status" value="2"/>
</dbReference>
<dbReference type="SMART" id="SM00248">
    <property type="entry name" value="ANK"/>
    <property type="match status" value="3"/>
</dbReference>
<dbReference type="Gene3D" id="1.25.40.20">
    <property type="entry name" value="Ankyrin repeat-containing domain"/>
    <property type="match status" value="3"/>
</dbReference>
<comment type="caution">
    <text evidence="5">The sequence shown here is derived from an EMBL/GenBank/DDBJ whole genome shotgun (WGS) entry which is preliminary data.</text>
</comment>
<dbReference type="AlphaFoldDB" id="A0A2S4L5L0"/>
<evidence type="ECO:0000256" key="2">
    <source>
        <dbReference type="ARBA" id="ARBA00023043"/>
    </source>
</evidence>
<dbReference type="GO" id="GO:0005737">
    <property type="term" value="C:cytoplasm"/>
    <property type="evidence" value="ECO:0007669"/>
    <property type="project" value="TreeGrafter"/>
</dbReference>
<sequence length="732" mass="80273">MKQPSPPVPMLTIPASASPSAQSTNTQTGRPPMWTKSAQRKMARLYVYTTLPLDIIVKLVHSRSPDSAPGVDSANKKLNSLLDKEPRWLHPRNETDMGRRVTQLSNSPTRLRSAAEAVFDHPRLSPSVTPVKPEASASPFPLDISPFSTGAAASPVGQNLFAHHPASGYPSAGTSPGLQVDTGPYAEYSGDASVFSSFLRQTTCLSSSTDRTTGSFHRVLSGYSEAYVQTVKRLVKRFTAPISSRSSISPMSAGVTTPLQWLDDDDGPGAFEGEPHPLPGDFLSLDISIQQQLCHAPREAHAQRRCLCFTQFDTYISRWVTIQGLSTVSHRLLQAGPTRSDVTDCDSSGNTVLHFLAARGSLETLFRALQTDICNPILNSTNTGGQTFLHVIRRGEMQKLNLLCQLLRLLSTRAFNIYARDIYGRNFFHLLYMEGLYPEAMQYISYQYDVETFNRRDAFGIMPAGQPARPSHQELMDLDSIDRDWMEWDPTPSAFLPAFSPVPSSDPAITKQGQLLQNARLARLVPTLEDADGGNGLHSLAMSTLSCGSMAQKYCVDPSGLEQPVRRQQNSDNLVDSCSTLLEFRHSLATGILTAGADPNHYDLNGNTPLMVFAAELPEDNDYKTGPKIFDLLVEYGADVHARNRAGETALHIAVRCGRKLAMKTLVRHGANVHARDADGRSVLDVADIKMASCRDADQSGYAHYEACRAWLSSIKGLAVQQPTVLDEWGRP</sequence>
<feature type="compositionally biased region" description="Polar residues" evidence="4">
    <location>
        <begin position="15"/>
        <end position="29"/>
    </location>
</feature>
<organism evidence="5 6">
    <name type="scientific">Tolypocladium paradoxum</name>
    <dbReference type="NCBI Taxonomy" id="94208"/>
    <lineage>
        <taxon>Eukaryota</taxon>
        <taxon>Fungi</taxon>
        <taxon>Dikarya</taxon>
        <taxon>Ascomycota</taxon>
        <taxon>Pezizomycotina</taxon>
        <taxon>Sordariomycetes</taxon>
        <taxon>Hypocreomycetidae</taxon>
        <taxon>Hypocreales</taxon>
        <taxon>Ophiocordycipitaceae</taxon>
        <taxon>Tolypocladium</taxon>
    </lineage>
</organism>
<evidence type="ECO:0000256" key="1">
    <source>
        <dbReference type="ARBA" id="ARBA00022737"/>
    </source>
</evidence>
<keyword evidence="6" id="KW-1185">Reference proteome</keyword>
<dbReference type="EMBL" id="PKSG01000214">
    <property type="protein sequence ID" value="POR37698.1"/>
    <property type="molecule type" value="Genomic_DNA"/>
</dbReference>
<dbReference type="InterPro" id="IPR002110">
    <property type="entry name" value="Ankyrin_rpt"/>
</dbReference>
<dbReference type="PANTHER" id="PTHR24198">
    <property type="entry name" value="ANKYRIN REPEAT AND PROTEIN KINASE DOMAIN-CONTAINING PROTEIN"/>
    <property type="match status" value="1"/>
</dbReference>
<dbReference type="STRING" id="94208.A0A2S4L5L0"/>
<reference evidence="5 6" key="1">
    <citation type="submission" date="2018-01" db="EMBL/GenBank/DDBJ databases">
        <title>Harnessing the power of phylogenomics to disentangle the directionality and signatures of interkingdom host jumping in the parasitic fungal genus Tolypocladium.</title>
        <authorList>
            <person name="Quandt C.A."/>
            <person name="Patterson W."/>
            <person name="Spatafora J.W."/>
        </authorList>
    </citation>
    <scope>NUCLEOTIDE SEQUENCE [LARGE SCALE GENOMIC DNA]</scope>
    <source>
        <strain evidence="5 6">NRBC 100945</strain>
    </source>
</reference>
<protein>
    <submittedName>
        <fullName evidence="5">E3 ubiquitin-protein ligase HACE1</fullName>
    </submittedName>
</protein>
<feature type="region of interest" description="Disordered" evidence="4">
    <location>
        <begin position="1"/>
        <end position="37"/>
    </location>
</feature>
<evidence type="ECO:0000313" key="5">
    <source>
        <dbReference type="EMBL" id="POR37698.1"/>
    </source>
</evidence>
<dbReference type="PANTHER" id="PTHR24198:SF185">
    <property type="entry name" value="ANKYRIN-3"/>
    <property type="match status" value="1"/>
</dbReference>
<evidence type="ECO:0000256" key="3">
    <source>
        <dbReference type="PROSITE-ProRule" id="PRU00023"/>
    </source>
</evidence>
<evidence type="ECO:0000256" key="4">
    <source>
        <dbReference type="SAM" id="MobiDB-lite"/>
    </source>
</evidence>
<keyword evidence="2 3" id="KW-0040">ANK repeat</keyword>
<dbReference type="Pfam" id="PF12796">
    <property type="entry name" value="Ank_2"/>
    <property type="match status" value="1"/>
</dbReference>
<keyword evidence="1" id="KW-0677">Repeat</keyword>
<accession>A0A2S4L5L0</accession>
<feature type="repeat" description="ANK" evidence="3">
    <location>
        <begin position="646"/>
        <end position="678"/>
    </location>
</feature>
<feature type="repeat" description="ANK" evidence="3">
    <location>
        <begin position="605"/>
        <end position="645"/>
    </location>
</feature>
<dbReference type="PROSITE" id="PS50297">
    <property type="entry name" value="ANK_REP_REGION"/>
    <property type="match status" value="1"/>
</dbReference>
<name>A0A2S4L5L0_9HYPO</name>